<dbReference type="OrthoDB" id="1112795at2759"/>
<organism evidence="1 2">
    <name type="scientific">Brassica carinata</name>
    <name type="common">Ethiopian mustard</name>
    <name type="synonym">Abyssinian cabbage</name>
    <dbReference type="NCBI Taxonomy" id="52824"/>
    <lineage>
        <taxon>Eukaryota</taxon>
        <taxon>Viridiplantae</taxon>
        <taxon>Streptophyta</taxon>
        <taxon>Embryophyta</taxon>
        <taxon>Tracheophyta</taxon>
        <taxon>Spermatophyta</taxon>
        <taxon>Magnoliopsida</taxon>
        <taxon>eudicotyledons</taxon>
        <taxon>Gunneridae</taxon>
        <taxon>Pentapetalae</taxon>
        <taxon>rosids</taxon>
        <taxon>malvids</taxon>
        <taxon>Brassicales</taxon>
        <taxon>Brassicaceae</taxon>
        <taxon>Brassiceae</taxon>
        <taxon>Brassica</taxon>
    </lineage>
</organism>
<gene>
    <name evidence="1" type="ORF">Bca52824_051563</name>
</gene>
<proteinExistence type="predicted"/>
<protein>
    <submittedName>
        <fullName evidence="1">Uncharacterized protein</fullName>
    </submittedName>
</protein>
<evidence type="ECO:0000313" key="2">
    <source>
        <dbReference type="Proteomes" id="UP000886595"/>
    </source>
</evidence>
<accession>A0A8X7R0F2</accession>
<name>A0A8X7R0F2_BRACI</name>
<comment type="caution">
    <text evidence="1">The sequence shown here is derived from an EMBL/GenBank/DDBJ whole genome shotgun (WGS) entry which is preliminary data.</text>
</comment>
<reference evidence="1 2" key="1">
    <citation type="submission" date="2020-02" db="EMBL/GenBank/DDBJ databases">
        <authorList>
            <person name="Ma Q."/>
            <person name="Huang Y."/>
            <person name="Song X."/>
            <person name="Pei D."/>
        </authorList>
    </citation>
    <scope>NUCLEOTIDE SEQUENCE [LARGE SCALE GENOMIC DNA]</scope>
    <source>
        <strain evidence="1">Sxm20200214</strain>
        <tissue evidence="1">Leaf</tissue>
    </source>
</reference>
<keyword evidence="2" id="KW-1185">Reference proteome</keyword>
<dbReference type="EMBL" id="JAAMPC010000011">
    <property type="protein sequence ID" value="KAG2280343.1"/>
    <property type="molecule type" value="Genomic_DNA"/>
</dbReference>
<dbReference type="Proteomes" id="UP000886595">
    <property type="component" value="Unassembled WGS sequence"/>
</dbReference>
<sequence length="75" mass="8489">MGSEKDITKGEFRASYVSHTNSDASHNDTESDLHTDLVVEYQVLFGKFAELSQENLQLIKDKAMLKAQVNILEME</sequence>
<dbReference type="AlphaFoldDB" id="A0A8X7R0F2"/>
<evidence type="ECO:0000313" key="1">
    <source>
        <dbReference type="EMBL" id="KAG2280343.1"/>
    </source>
</evidence>